<organism evidence="1">
    <name type="scientific">Candidatus Kentrum sp. MB</name>
    <dbReference type="NCBI Taxonomy" id="2138164"/>
    <lineage>
        <taxon>Bacteria</taxon>
        <taxon>Pseudomonadati</taxon>
        <taxon>Pseudomonadota</taxon>
        <taxon>Gammaproteobacteria</taxon>
        <taxon>Candidatus Kentrum</taxon>
    </lineage>
</organism>
<gene>
    <name evidence="2" type="ORF">BECKMB1821H_GA0114242_103919</name>
    <name evidence="1" type="ORF">BECKMB1821I_GA0114274_104120</name>
</gene>
<accession>A0A450XV84</accession>
<evidence type="ECO:0000313" key="2">
    <source>
        <dbReference type="EMBL" id="VFK76039.1"/>
    </source>
</evidence>
<dbReference type="EMBL" id="CAADGH010000039">
    <property type="protein sequence ID" value="VFK76039.1"/>
    <property type="molecule type" value="Genomic_DNA"/>
</dbReference>
<proteinExistence type="predicted"/>
<name>A0A450XV84_9GAMM</name>
<sequence length="68" mass="7506">MGELTSSRQREGNGISLSLTHLHLHFDDNTSSFGPDFSSATDSRNHANRSATIRKHLRGRVKIVGETT</sequence>
<protein>
    <submittedName>
        <fullName evidence="1">Uncharacterized protein</fullName>
    </submittedName>
</protein>
<dbReference type="EMBL" id="CAADFQ010000041">
    <property type="protein sequence ID" value="VFK33189.1"/>
    <property type="molecule type" value="Genomic_DNA"/>
</dbReference>
<reference evidence="1" key="1">
    <citation type="submission" date="2019-02" db="EMBL/GenBank/DDBJ databases">
        <authorList>
            <person name="Gruber-Vodicka R. H."/>
            <person name="Seah K. B. B."/>
        </authorList>
    </citation>
    <scope>NUCLEOTIDE SEQUENCE</scope>
    <source>
        <strain evidence="2">BECK_BZ198</strain>
        <strain evidence="1">BECK_BZ199</strain>
    </source>
</reference>
<evidence type="ECO:0000313" key="1">
    <source>
        <dbReference type="EMBL" id="VFK33189.1"/>
    </source>
</evidence>
<dbReference type="AlphaFoldDB" id="A0A450XV84"/>